<evidence type="ECO:0000313" key="9">
    <source>
        <dbReference type="Proteomes" id="UP000321798"/>
    </source>
</evidence>
<dbReference type="AlphaFoldDB" id="A0A512P964"/>
<dbReference type="InterPro" id="IPR013324">
    <property type="entry name" value="RNA_pol_sigma_r3/r4-like"/>
</dbReference>
<dbReference type="Gene3D" id="1.10.10.10">
    <property type="entry name" value="Winged helix-like DNA-binding domain superfamily/Winged helix DNA-binding domain"/>
    <property type="match status" value="1"/>
</dbReference>
<evidence type="ECO:0000256" key="2">
    <source>
        <dbReference type="ARBA" id="ARBA00023015"/>
    </source>
</evidence>
<dbReference type="Gene3D" id="1.10.1740.10">
    <property type="match status" value="1"/>
</dbReference>
<dbReference type="SUPFAM" id="SSF88946">
    <property type="entry name" value="Sigma2 domain of RNA polymerase sigma factors"/>
    <property type="match status" value="1"/>
</dbReference>
<protein>
    <submittedName>
        <fullName evidence="8">RNA polymerase sigma factor</fullName>
    </submittedName>
</protein>
<dbReference type="InterPro" id="IPR014284">
    <property type="entry name" value="RNA_pol_sigma-70_dom"/>
</dbReference>
<dbReference type="NCBIfam" id="TIGR02937">
    <property type="entry name" value="sigma70-ECF"/>
    <property type="match status" value="1"/>
</dbReference>
<dbReference type="CDD" id="cd06171">
    <property type="entry name" value="Sigma70_r4"/>
    <property type="match status" value="1"/>
</dbReference>
<comment type="similarity">
    <text evidence="1">Belongs to the sigma-70 factor family. ECF subfamily.</text>
</comment>
<dbReference type="InterPro" id="IPR036388">
    <property type="entry name" value="WH-like_DNA-bd_sf"/>
</dbReference>
<feature type="domain" description="RNA polymerase sigma-70 region 2" evidence="6">
    <location>
        <begin position="33"/>
        <end position="100"/>
    </location>
</feature>
<evidence type="ECO:0000256" key="3">
    <source>
        <dbReference type="ARBA" id="ARBA00023082"/>
    </source>
</evidence>
<dbReference type="Proteomes" id="UP000321798">
    <property type="component" value="Unassembled WGS sequence"/>
</dbReference>
<dbReference type="EMBL" id="BKAL01000001">
    <property type="protein sequence ID" value="GEP67747.1"/>
    <property type="molecule type" value="Genomic_DNA"/>
</dbReference>
<dbReference type="Pfam" id="PF04542">
    <property type="entry name" value="Sigma70_r2"/>
    <property type="match status" value="1"/>
</dbReference>
<organism evidence="8 9">
    <name type="scientific">Cellulomonas soli</name>
    <dbReference type="NCBI Taxonomy" id="931535"/>
    <lineage>
        <taxon>Bacteria</taxon>
        <taxon>Bacillati</taxon>
        <taxon>Actinomycetota</taxon>
        <taxon>Actinomycetes</taxon>
        <taxon>Micrococcales</taxon>
        <taxon>Cellulomonadaceae</taxon>
        <taxon>Cellulomonas</taxon>
    </lineage>
</organism>
<accession>A0A512P964</accession>
<dbReference type="InterPro" id="IPR039425">
    <property type="entry name" value="RNA_pol_sigma-70-like"/>
</dbReference>
<dbReference type="Pfam" id="PF04545">
    <property type="entry name" value="Sigma70_r4"/>
    <property type="match status" value="1"/>
</dbReference>
<evidence type="ECO:0000259" key="6">
    <source>
        <dbReference type="Pfam" id="PF04542"/>
    </source>
</evidence>
<gene>
    <name evidence="8" type="primary">rpoE_1</name>
    <name evidence="8" type="ORF">CSO01_04620</name>
</gene>
<feature type="domain" description="RNA polymerase sigma-70 region 4" evidence="7">
    <location>
        <begin position="136"/>
        <end position="185"/>
    </location>
</feature>
<evidence type="ECO:0000313" key="8">
    <source>
        <dbReference type="EMBL" id="GEP67747.1"/>
    </source>
</evidence>
<keyword evidence="3" id="KW-0731">Sigma factor</keyword>
<sequence>MDVTDVDDPYRGWGTTALVAGALTGDEGAWNEIVRRHVPAVLAQIRQFRLAPEHAEDVAQTVWLNLLENLDRLRDPAALPGWISTTARHECIRMTNRNKRSVPVDPQTGSLDVGVHQDLDEGMDQVERYRALREGLAQLPDHQRELLLMLATDPPLSYQEISARLGIPIGSIGPTRGRGLARLRQTPAIKNYLAANAHAAFGEGGDSVLALD</sequence>
<keyword evidence="2" id="KW-0805">Transcription regulation</keyword>
<dbReference type="GO" id="GO:0003677">
    <property type="term" value="F:DNA binding"/>
    <property type="evidence" value="ECO:0007669"/>
    <property type="project" value="UniProtKB-KW"/>
</dbReference>
<keyword evidence="9" id="KW-1185">Reference proteome</keyword>
<reference evidence="8 9" key="1">
    <citation type="submission" date="2019-07" db="EMBL/GenBank/DDBJ databases">
        <title>Whole genome shotgun sequence of Cellulomonas soli NBRC 109434.</title>
        <authorList>
            <person name="Hosoyama A."/>
            <person name="Uohara A."/>
            <person name="Ohji S."/>
            <person name="Ichikawa N."/>
        </authorList>
    </citation>
    <scope>NUCLEOTIDE SEQUENCE [LARGE SCALE GENOMIC DNA]</scope>
    <source>
        <strain evidence="8 9">NBRC 109434</strain>
    </source>
</reference>
<dbReference type="InterPro" id="IPR013325">
    <property type="entry name" value="RNA_pol_sigma_r2"/>
</dbReference>
<evidence type="ECO:0000259" key="7">
    <source>
        <dbReference type="Pfam" id="PF04545"/>
    </source>
</evidence>
<dbReference type="GO" id="GO:0016987">
    <property type="term" value="F:sigma factor activity"/>
    <property type="evidence" value="ECO:0007669"/>
    <property type="project" value="UniProtKB-KW"/>
</dbReference>
<dbReference type="SUPFAM" id="SSF88659">
    <property type="entry name" value="Sigma3 and sigma4 domains of RNA polymerase sigma factors"/>
    <property type="match status" value="1"/>
</dbReference>
<dbReference type="GO" id="GO:0006352">
    <property type="term" value="P:DNA-templated transcription initiation"/>
    <property type="evidence" value="ECO:0007669"/>
    <property type="project" value="InterPro"/>
</dbReference>
<keyword evidence="4" id="KW-0238">DNA-binding</keyword>
<evidence type="ECO:0000256" key="1">
    <source>
        <dbReference type="ARBA" id="ARBA00010641"/>
    </source>
</evidence>
<dbReference type="RefSeq" id="WP_223203406.1">
    <property type="nucleotide sequence ID" value="NZ_BAABBJ010000005.1"/>
</dbReference>
<dbReference type="PANTHER" id="PTHR43133:SF8">
    <property type="entry name" value="RNA POLYMERASE SIGMA FACTOR HI_1459-RELATED"/>
    <property type="match status" value="1"/>
</dbReference>
<dbReference type="InterPro" id="IPR007627">
    <property type="entry name" value="RNA_pol_sigma70_r2"/>
</dbReference>
<dbReference type="PANTHER" id="PTHR43133">
    <property type="entry name" value="RNA POLYMERASE ECF-TYPE SIGMA FACTO"/>
    <property type="match status" value="1"/>
</dbReference>
<comment type="caution">
    <text evidence="8">The sequence shown here is derived from an EMBL/GenBank/DDBJ whole genome shotgun (WGS) entry which is preliminary data.</text>
</comment>
<name>A0A512P964_9CELL</name>
<evidence type="ECO:0000256" key="4">
    <source>
        <dbReference type="ARBA" id="ARBA00023125"/>
    </source>
</evidence>
<proteinExistence type="inferred from homology"/>
<evidence type="ECO:0000256" key="5">
    <source>
        <dbReference type="ARBA" id="ARBA00023163"/>
    </source>
</evidence>
<dbReference type="InterPro" id="IPR007630">
    <property type="entry name" value="RNA_pol_sigma70_r4"/>
</dbReference>
<keyword evidence="5" id="KW-0804">Transcription</keyword>